<dbReference type="Pfam" id="PF02992">
    <property type="entry name" value="Transposase_21"/>
    <property type="match status" value="1"/>
</dbReference>
<dbReference type="Pfam" id="PF02902">
    <property type="entry name" value="Peptidase_C48"/>
    <property type="match status" value="1"/>
</dbReference>
<proteinExistence type="inferred from homology"/>
<dbReference type="InterPro" id="IPR038765">
    <property type="entry name" value="Papain-like_cys_pep_sf"/>
</dbReference>
<dbReference type="Pfam" id="PF13960">
    <property type="entry name" value="DUF4218"/>
    <property type="match status" value="1"/>
</dbReference>
<evidence type="ECO:0000313" key="7">
    <source>
        <dbReference type="Proteomes" id="UP000288805"/>
    </source>
</evidence>
<evidence type="ECO:0000256" key="2">
    <source>
        <dbReference type="ARBA" id="ARBA00022670"/>
    </source>
</evidence>
<dbReference type="GO" id="GO:0006508">
    <property type="term" value="P:proteolysis"/>
    <property type="evidence" value="ECO:0007669"/>
    <property type="project" value="UniProtKB-KW"/>
</dbReference>
<feature type="domain" description="Ubiquitin-like protease family profile" evidence="5">
    <location>
        <begin position="1021"/>
        <end position="1233"/>
    </location>
</feature>
<dbReference type="PANTHER" id="PTHR48258">
    <property type="entry name" value="DUF4218 DOMAIN-CONTAINING PROTEIN-RELATED"/>
    <property type="match status" value="1"/>
</dbReference>
<keyword evidence="3" id="KW-0378">Hydrolase</keyword>
<dbReference type="PANTHER" id="PTHR48258:SF9">
    <property type="entry name" value="OS01G0348150 PROTEIN"/>
    <property type="match status" value="1"/>
</dbReference>
<organism evidence="6 7">
    <name type="scientific">Vitis vinifera</name>
    <name type="common">Grape</name>
    <dbReference type="NCBI Taxonomy" id="29760"/>
    <lineage>
        <taxon>Eukaryota</taxon>
        <taxon>Viridiplantae</taxon>
        <taxon>Streptophyta</taxon>
        <taxon>Embryophyta</taxon>
        <taxon>Tracheophyta</taxon>
        <taxon>Spermatophyta</taxon>
        <taxon>Magnoliopsida</taxon>
        <taxon>eudicotyledons</taxon>
        <taxon>Gunneridae</taxon>
        <taxon>Pentapetalae</taxon>
        <taxon>rosids</taxon>
        <taxon>Vitales</taxon>
        <taxon>Vitaceae</taxon>
        <taxon>Viteae</taxon>
        <taxon>Vitis</taxon>
    </lineage>
</organism>
<dbReference type="EMBL" id="QGNW01000440">
    <property type="protein sequence ID" value="RVW71346.1"/>
    <property type="molecule type" value="Genomic_DNA"/>
</dbReference>
<dbReference type="Pfam" id="PF13952">
    <property type="entry name" value="DUF4216"/>
    <property type="match status" value="1"/>
</dbReference>
<comment type="similarity">
    <text evidence="1">Belongs to the peptidase C48 family.</text>
</comment>
<feature type="region of interest" description="Disordered" evidence="4">
    <location>
        <begin position="1247"/>
        <end position="1268"/>
    </location>
</feature>
<dbReference type="PROSITE" id="PS50600">
    <property type="entry name" value="ULP_PROTEASE"/>
    <property type="match status" value="1"/>
</dbReference>
<dbReference type="SUPFAM" id="SSF54001">
    <property type="entry name" value="Cysteine proteinases"/>
    <property type="match status" value="1"/>
</dbReference>
<dbReference type="InterPro" id="IPR004242">
    <property type="entry name" value="Transposase_21"/>
</dbReference>
<name>A0A438GGL3_VITVI</name>
<reference evidence="6 7" key="1">
    <citation type="journal article" date="2018" name="PLoS Genet.">
        <title>Population sequencing reveals clonal diversity and ancestral inbreeding in the grapevine cultivar Chardonnay.</title>
        <authorList>
            <person name="Roach M.J."/>
            <person name="Johnson D.L."/>
            <person name="Bohlmann J."/>
            <person name="van Vuuren H.J."/>
            <person name="Jones S.J."/>
            <person name="Pretorius I.S."/>
            <person name="Schmidt S.A."/>
            <person name="Borneman A.R."/>
        </authorList>
    </citation>
    <scope>NUCLEOTIDE SEQUENCE [LARGE SCALE GENOMIC DNA]</scope>
    <source>
        <strain evidence="7">cv. Chardonnay</strain>
        <tissue evidence="6">Leaf</tissue>
    </source>
</reference>
<keyword evidence="2" id="KW-0645">Protease</keyword>
<protein>
    <recommendedName>
        <fullName evidence="5">Ubiquitin-like protease family profile domain-containing protein</fullName>
    </recommendedName>
</protein>
<dbReference type="InterPro" id="IPR003653">
    <property type="entry name" value="Peptidase_C48_C"/>
</dbReference>
<gene>
    <name evidence="6" type="ORF">CK203_059961</name>
</gene>
<sequence>MVEAAQDDCKANPKLFERLLEDAEKPLYPGCKNFTKLSALVKLYNLKGRYGWSDKSFSELLSLLGDMLPVNNELPLSMNELKDASSCPTCGASRWKVNRRGSKKSKGVPAKVMWYFPPIPRFKRMFQSSKIAKDLIWHAEGGKFDGKMRHPSDSPSWKVIDHRWPDFAAEPRNLRLAISADGINPHSSLSSRYSCWSVVMITYNLPSWLCMKRKFMMLSLLISGPQQPGNDIDIYLAPLIEDLKTLWEIGVEAYDAYQREVFTLRVVLLWTINDFPAYGNLSGCTVKGYFVCPICGPKTYSHRLKHGRKNSFTGHRRFLPCNHPFRKHRKAFNGEQEFRSPPQPLSGEEILLKMNAIWKTKDGLNSRLDLMDMGLRCELAPKVPEGYCSNFRNLVSMEDLKLYGLKSHDYHTLMQQLLPVALRSLLPKHLQNELVVTLCLLEKYFPPSFFDIMIHLTVHLVREVRLCGPVYFRWMYPFERFMKVLKGNVRNRNHPEGCIVECYIAEEAIEFCIEYLSNVDAIGVPSSTNVDHKVGAPIPGGHITEVDCNLLLQAHHYVLENTTIIPTLYRVEVAIADKEPISETLRWMAHGPTHYVAKYHGYVINGCQYNTKDRDELRVTQNSGVSIVATTMQISSAKDKNQVFVFKCNWVDNKSGIKVDEFGLTLVDFTKMAHKSDPFILASQAKQQRILMTSWIILLKHHPLLTTLAQVESFDTMDDSDVICIRGDCEGFWIDNKSSIMDSKEEKTPSQKKYRGTTRKSMIIRNRNRGIKLVIKYNADGIYVGESSVHLTSYLGVLARTMVPIRYNTWRDVPEQLKDKLWDSIEIAFTLDKKSRRNCMLTLGKCFRSFKNTLTVKHILPFKDEPELLKKPPAEYHFIDDEDWNIFVKNRLSENSREVQKQRRKKHIYNHHLSRKGYAGLEEEMMIEVGSTESIDRSLLWKRAMQKKDGSYDDVVLPVVEKIVSTPKYTGRVRAKGKHYTPGRYFNSMSERVVRDILKATQERQVKFEADVLARLSQIGVATPQSDVSSSNMKSKLLLLLEVVEKPICKVEEETLPVKIEPHMKGTRENTVAGGTIVMDCGPNYLVVLDAPYESNTPLPIPIPGQAIGAAVATNFSLKVGIGETTKENRSRLIANRLMHAKLADYIFIPYNPDFHWVLVALDMRTMTAYYLDPMQKQPCDDLKEIVNMALRIHPPEKQRSSKREPTWVKVVCPRQLGSVECGYYVMRYMKDIIVDPSLLSTKMPSFQSSKSCRSHFDDSHKFSSHDK</sequence>
<comment type="caution">
    <text evidence="6">The sequence shown here is derived from an EMBL/GenBank/DDBJ whole genome shotgun (WGS) entry which is preliminary data.</text>
</comment>
<dbReference type="AlphaFoldDB" id="A0A438GGL3"/>
<evidence type="ECO:0000256" key="3">
    <source>
        <dbReference type="ARBA" id="ARBA00022801"/>
    </source>
</evidence>
<dbReference type="Proteomes" id="UP000288805">
    <property type="component" value="Unassembled WGS sequence"/>
</dbReference>
<dbReference type="InterPro" id="IPR025312">
    <property type="entry name" value="DUF4216"/>
</dbReference>
<dbReference type="InterPro" id="IPR025452">
    <property type="entry name" value="DUF4218"/>
</dbReference>
<dbReference type="Gene3D" id="3.40.395.10">
    <property type="entry name" value="Adenoviral Proteinase, Chain A"/>
    <property type="match status" value="1"/>
</dbReference>
<evidence type="ECO:0000256" key="1">
    <source>
        <dbReference type="ARBA" id="ARBA00005234"/>
    </source>
</evidence>
<accession>A0A438GGL3</accession>
<dbReference type="GO" id="GO:0008234">
    <property type="term" value="F:cysteine-type peptidase activity"/>
    <property type="evidence" value="ECO:0007669"/>
    <property type="project" value="InterPro"/>
</dbReference>
<feature type="compositionally biased region" description="Basic and acidic residues" evidence="4">
    <location>
        <begin position="1255"/>
        <end position="1268"/>
    </location>
</feature>
<evidence type="ECO:0000259" key="5">
    <source>
        <dbReference type="PROSITE" id="PS50600"/>
    </source>
</evidence>
<evidence type="ECO:0000313" key="6">
    <source>
        <dbReference type="EMBL" id="RVW71346.1"/>
    </source>
</evidence>
<evidence type="ECO:0000256" key="4">
    <source>
        <dbReference type="SAM" id="MobiDB-lite"/>
    </source>
</evidence>